<gene>
    <name evidence="1" type="ORF">NM688_g152</name>
</gene>
<protein>
    <submittedName>
        <fullName evidence="1">Uncharacterized protein</fullName>
    </submittedName>
</protein>
<comment type="caution">
    <text evidence="1">The sequence shown here is derived from an EMBL/GenBank/DDBJ whole genome shotgun (WGS) entry which is preliminary data.</text>
</comment>
<accession>A0ACC1TFA2</accession>
<name>A0ACC1TFA2_9APHY</name>
<evidence type="ECO:0000313" key="2">
    <source>
        <dbReference type="Proteomes" id="UP001148662"/>
    </source>
</evidence>
<reference evidence="1" key="1">
    <citation type="submission" date="2022-07" db="EMBL/GenBank/DDBJ databases">
        <title>Genome Sequence of Phlebia brevispora.</title>
        <authorList>
            <person name="Buettner E."/>
        </authorList>
    </citation>
    <scope>NUCLEOTIDE SEQUENCE</scope>
    <source>
        <strain evidence="1">MPL23</strain>
    </source>
</reference>
<sequence>MAPNVLTILLVAAWTALISVQAAPSVNIRFLNAANAQQMNLAFESLNASQSCLNYEPSTACVNQELAKCVDGTWQLTACPSGQICVALPLTKTTGTTISCDTESDAVAQMVAAGANANITYNPFAPPIPLLSLIPTSDRIATAQPTEPPSVLSVLGWGTVSSLPTITAREAPEGLAKRERPEETPSVAFLPYLRHRRQADSALTSSVTSSTPFSTAESTAESSSVIDSSVLATSPAIATSREVIDTSVLPTSSAIVVPTAASDAPITSAVTVSTDATATAVASDDPIQTAPTTTAAPFEASATSAGDSGVTTVTTTATTTVTAVDISVLLITLTETVTPTAASDDPATFVPTATDAAGAVSDSSTVSEVPALSLSATIVTHLNTPSPAQPTSPPDVLSVIGTGIVSFLPTITQTTTSQTNIVLTRSFSGTPPPESSIPASDISILITQSVTLSASV</sequence>
<dbReference type="Proteomes" id="UP001148662">
    <property type="component" value="Unassembled WGS sequence"/>
</dbReference>
<evidence type="ECO:0000313" key="1">
    <source>
        <dbReference type="EMBL" id="KAJ3559747.1"/>
    </source>
</evidence>
<organism evidence="1 2">
    <name type="scientific">Phlebia brevispora</name>
    <dbReference type="NCBI Taxonomy" id="194682"/>
    <lineage>
        <taxon>Eukaryota</taxon>
        <taxon>Fungi</taxon>
        <taxon>Dikarya</taxon>
        <taxon>Basidiomycota</taxon>
        <taxon>Agaricomycotina</taxon>
        <taxon>Agaricomycetes</taxon>
        <taxon>Polyporales</taxon>
        <taxon>Meruliaceae</taxon>
        <taxon>Phlebia</taxon>
    </lineage>
</organism>
<proteinExistence type="predicted"/>
<keyword evidence="2" id="KW-1185">Reference proteome</keyword>
<dbReference type="EMBL" id="JANHOG010000011">
    <property type="protein sequence ID" value="KAJ3559747.1"/>
    <property type="molecule type" value="Genomic_DNA"/>
</dbReference>